<dbReference type="Pfam" id="PF00702">
    <property type="entry name" value="Hydrolase"/>
    <property type="match status" value="1"/>
</dbReference>
<reference evidence="2" key="1">
    <citation type="submission" date="2017-09" db="EMBL/GenBank/DDBJ databases">
        <authorList>
            <person name="Varghese N."/>
            <person name="Submissions S."/>
        </authorList>
    </citation>
    <scope>NUCLEOTIDE SEQUENCE [LARGE SCALE GENOMIC DNA]</scope>
    <source>
        <strain evidence="2">MSL47</strain>
    </source>
</reference>
<sequence>MGYEVILFDADRTLFDFDRAEEHAIERLMNYFEVEYQKENHLKQYREINKKLWEELEQELITPEELKLERFRKLAEELDLEIEDKALSGKYLEFLAEGHFLLDGALELIEELDKDYKLAIVTNGLATVQKGRLKASVLRGYFDHLIISEEIGIAKPNPRIFEHTFKEMGYHDKSKVLMVGDSLSSDIQGGINFGIDTCWFNPNKIESRNGVEPTYEISDLSQLKEILSGE</sequence>
<gene>
    <name evidence="1" type="ORF">SAMN06265827_1227</name>
</gene>
<keyword evidence="1" id="KW-0378">Hydrolase</keyword>
<dbReference type="RefSeq" id="WP_097018696.1">
    <property type="nucleotide sequence ID" value="NZ_OBDZ01000022.1"/>
</dbReference>
<dbReference type="InterPro" id="IPR023214">
    <property type="entry name" value="HAD_sf"/>
</dbReference>
<dbReference type="SFLD" id="SFLDG01129">
    <property type="entry name" value="C1.5:_HAD__Beta-PGM__Phosphata"/>
    <property type="match status" value="1"/>
</dbReference>
<evidence type="ECO:0000313" key="1">
    <source>
        <dbReference type="EMBL" id="SNY37340.1"/>
    </source>
</evidence>
<dbReference type="CDD" id="cd04305">
    <property type="entry name" value="HAD_Neu5Ac-Pase_like"/>
    <property type="match status" value="1"/>
</dbReference>
<dbReference type="Proteomes" id="UP000219573">
    <property type="component" value="Unassembled WGS sequence"/>
</dbReference>
<organism evidence="1 2">
    <name type="scientific">Orenia metallireducens</name>
    <dbReference type="NCBI Taxonomy" id="1413210"/>
    <lineage>
        <taxon>Bacteria</taxon>
        <taxon>Bacillati</taxon>
        <taxon>Bacillota</taxon>
        <taxon>Clostridia</taxon>
        <taxon>Halanaerobiales</taxon>
        <taxon>Halobacteroidaceae</taxon>
        <taxon>Orenia</taxon>
    </lineage>
</organism>
<dbReference type="SFLD" id="SFLDS00003">
    <property type="entry name" value="Haloacid_Dehalogenase"/>
    <property type="match status" value="1"/>
</dbReference>
<dbReference type="InterPro" id="IPR036412">
    <property type="entry name" value="HAD-like_sf"/>
</dbReference>
<keyword evidence="2" id="KW-1185">Reference proteome</keyword>
<dbReference type="GO" id="GO:0008253">
    <property type="term" value="F:5'-nucleotidase activity"/>
    <property type="evidence" value="ECO:0007669"/>
    <property type="project" value="InterPro"/>
</dbReference>
<evidence type="ECO:0000313" key="2">
    <source>
        <dbReference type="Proteomes" id="UP000219573"/>
    </source>
</evidence>
<proteinExistence type="predicted"/>
<dbReference type="PRINTS" id="PR00413">
    <property type="entry name" value="HADHALOGNASE"/>
</dbReference>
<dbReference type="PANTHER" id="PTHR47478:SF1">
    <property type="entry name" value="PYRIMIDINE 5'-NUCLEOTIDASE YJJG"/>
    <property type="match status" value="1"/>
</dbReference>
<dbReference type="Gene3D" id="1.10.150.240">
    <property type="entry name" value="Putative phosphatase, domain 2"/>
    <property type="match status" value="1"/>
</dbReference>
<dbReference type="NCBIfam" id="TIGR01509">
    <property type="entry name" value="HAD-SF-IA-v3"/>
    <property type="match status" value="1"/>
</dbReference>
<protein>
    <submittedName>
        <fullName evidence="1">Putative hydrolase of the HAD superfamily</fullName>
    </submittedName>
</protein>
<dbReference type="InterPro" id="IPR011951">
    <property type="entry name" value="HAD-SF_hydro_IA_YjjG/PynA"/>
</dbReference>
<dbReference type="InterPro" id="IPR052550">
    <property type="entry name" value="Pyrimidine_5'-ntase_YjjG"/>
</dbReference>
<dbReference type="InterPro" id="IPR023198">
    <property type="entry name" value="PGP-like_dom2"/>
</dbReference>
<dbReference type="PANTHER" id="PTHR47478">
    <property type="match status" value="1"/>
</dbReference>
<dbReference type="InterPro" id="IPR006439">
    <property type="entry name" value="HAD-SF_hydro_IA"/>
</dbReference>
<dbReference type="NCBIfam" id="TIGR01549">
    <property type="entry name" value="HAD-SF-IA-v1"/>
    <property type="match status" value="1"/>
</dbReference>
<dbReference type="EMBL" id="OBDZ01000022">
    <property type="protein sequence ID" value="SNY37340.1"/>
    <property type="molecule type" value="Genomic_DNA"/>
</dbReference>
<dbReference type="SFLD" id="SFLDG01135">
    <property type="entry name" value="C1.5.6:_HAD__Beta-PGM__Phospha"/>
    <property type="match status" value="1"/>
</dbReference>
<dbReference type="AlphaFoldDB" id="A0A285HNM6"/>
<dbReference type="OrthoDB" id="9802350at2"/>
<dbReference type="NCBIfam" id="NF006976">
    <property type="entry name" value="PRK09449.1"/>
    <property type="match status" value="1"/>
</dbReference>
<dbReference type="NCBIfam" id="TIGR02254">
    <property type="entry name" value="YjjG_YfnB"/>
    <property type="match status" value="1"/>
</dbReference>
<dbReference type="Gene3D" id="3.40.50.1000">
    <property type="entry name" value="HAD superfamily/HAD-like"/>
    <property type="match status" value="1"/>
</dbReference>
<accession>A0A285HNM6</accession>
<name>A0A285HNM6_9FIRM</name>
<dbReference type="STRING" id="1413210.U472_11865"/>
<dbReference type="SUPFAM" id="SSF56784">
    <property type="entry name" value="HAD-like"/>
    <property type="match status" value="1"/>
</dbReference>